<dbReference type="AlphaFoldDB" id="A0A1U7DFB6"/>
<organism evidence="1 2">
    <name type="scientific">Brevirhabdus pacifica</name>
    <dbReference type="NCBI Taxonomy" id="1267768"/>
    <lineage>
        <taxon>Bacteria</taxon>
        <taxon>Pseudomonadati</taxon>
        <taxon>Pseudomonadota</taxon>
        <taxon>Alphaproteobacteria</taxon>
        <taxon>Rhodobacterales</taxon>
        <taxon>Paracoccaceae</taxon>
        <taxon>Brevirhabdus</taxon>
    </lineage>
</organism>
<proteinExistence type="predicted"/>
<name>A0A1U7DFB6_9RHOB</name>
<dbReference type="Proteomes" id="UP000187266">
    <property type="component" value="Chromosome"/>
</dbReference>
<dbReference type="EMBL" id="CP019124">
    <property type="protein sequence ID" value="APX88651.1"/>
    <property type="molecule type" value="Genomic_DNA"/>
</dbReference>
<dbReference type="STRING" id="1267768.BV394_01985"/>
<gene>
    <name evidence="1" type="ORF">BV394_01985</name>
</gene>
<evidence type="ECO:0000313" key="2">
    <source>
        <dbReference type="Proteomes" id="UP000187266"/>
    </source>
</evidence>
<sequence>MANVLTDLAADIYKAADIVGRELVGFIPSVTLNAGAEAAAQGDTVRSHFTRSATVNTSATPSMTIPEGDDQTVDNKTMTVSQIASVRIPWTGEDIKHVGNGSGFETIYGDQIAQAMRGITNAIETKVASTAYVAASRAAGTAGTVPFASAHGVVNDVRKILVDNGMPVDDGRVSLVMNTEAGVNFRNLSNLYKVNEAGDSRLLRQGVLTDISGIMMRESAQVQSHTAGTVTGTVTVTGVNAIGTTAIGVTTAAGASVSLSAGDVVTFAGDSNKYVVASDVTIGASTTGTITIASPGLREATAGSEAVSVGASYTGHVGLHQSAVELVVRPLAKPLGGDAAVDVMTVQDPKSGLVFQLSAYKGYNKAMIDITTLYDAKAWKPDAIAALLG</sequence>
<protein>
    <submittedName>
        <fullName evidence="1">Uncharacterized protein</fullName>
    </submittedName>
</protein>
<accession>A0A2M9DGE6</accession>
<accession>A0A1U7DFB6</accession>
<reference evidence="1 2" key="1">
    <citation type="submission" date="2017-01" db="EMBL/GenBank/DDBJ databases">
        <title>Genomic analysis of Xuhuaishuia manganoxidans DY6-4.</title>
        <authorList>
            <person name="Wang X."/>
        </authorList>
    </citation>
    <scope>NUCLEOTIDE SEQUENCE [LARGE SCALE GENOMIC DNA]</scope>
    <source>
        <strain evidence="1 2">DY6-4</strain>
    </source>
</reference>
<evidence type="ECO:0000313" key="1">
    <source>
        <dbReference type="EMBL" id="APX88651.1"/>
    </source>
</evidence>
<dbReference type="RefSeq" id="WP_076978675.1">
    <property type="nucleotide sequence ID" value="NZ_MTCO01000302.1"/>
</dbReference>
<dbReference type="OrthoDB" id="3078155at2"/>
<keyword evidence="2" id="KW-1185">Reference proteome</keyword>